<proteinExistence type="predicted"/>
<name>A0A1I3WID9_9BACL</name>
<dbReference type="AlphaFoldDB" id="A0A1I3WID9"/>
<gene>
    <name evidence="1" type="ORF">SAMN05518846_108128</name>
</gene>
<evidence type="ECO:0000313" key="2">
    <source>
        <dbReference type="Proteomes" id="UP000198915"/>
    </source>
</evidence>
<evidence type="ECO:0000313" key="1">
    <source>
        <dbReference type="EMBL" id="SFK06969.1"/>
    </source>
</evidence>
<dbReference type="EMBL" id="FORT01000008">
    <property type="protein sequence ID" value="SFK06969.1"/>
    <property type="molecule type" value="Genomic_DNA"/>
</dbReference>
<dbReference type="STRING" id="1884381.SAMN05518846_108128"/>
<protein>
    <submittedName>
        <fullName evidence="1">Uncharacterized protein</fullName>
    </submittedName>
</protein>
<keyword evidence="2" id="KW-1185">Reference proteome</keyword>
<accession>A0A1I3WID9</accession>
<reference evidence="2" key="1">
    <citation type="submission" date="2016-10" db="EMBL/GenBank/DDBJ databases">
        <authorList>
            <person name="Varghese N."/>
            <person name="Submissions S."/>
        </authorList>
    </citation>
    <scope>NUCLEOTIDE SEQUENCE [LARGE SCALE GENOMIC DNA]</scope>
    <source>
        <strain evidence="2">OK042</strain>
    </source>
</reference>
<sequence length="116" mass="13329">MAFPLPVLRLLRTVKFVKQLHQSTLLDARNIGARNAQFASDFPLGLLFVLIQSESPDDHFFFPIVENMDVLINLVRFQLQLHRIHYFVGFCAEDVDEGDFINPYFLSVFSGSLLLL</sequence>
<organism evidence="1 2">
    <name type="scientific">Brevibacillus centrosporus</name>
    <dbReference type="NCBI Taxonomy" id="54910"/>
    <lineage>
        <taxon>Bacteria</taxon>
        <taxon>Bacillati</taxon>
        <taxon>Bacillota</taxon>
        <taxon>Bacilli</taxon>
        <taxon>Bacillales</taxon>
        <taxon>Paenibacillaceae</taxon>
        <taxon>Brevibacillus</taxon>
    </lineage>
</organism>
<dbReference type="Proteomes" id="UP000198915">
    <property type="component" value="Unassembled WGS sequence"/>
</dbReference>